<dbReference type="Proteomes" id="UP000637980">
    <property type="component" value="Unassembled WGS sequence"/>
</dbReference>
<dbReference type="InterPro" id="IPR029154">
    <property type="entry name" value="HIBADH-like_NADP-bd"/>
</dbReference>
<accession>A0ABQ3E9P4</accession>
<comment type="caution">
    <text evidence="5">The sequence shown here is derived from an EMBL/GenBank/DDBJ whole genome shotgun (WGS) entry which is preliminary data.</text>
</comment>
<dbReference type="InterPro" id="IPR015815">
    <property type="entry name" value="HIBADH-related"/>
</dbReference>
<dbReference type="EMBL" id="BMXE01000003">
    <property type="protein sequence ID" value="GHB30844.1"/>
    <property type="molecule type" value="Genomic_DNA"/>
</dbReference>
<reference evidence="6" key="1">
    <citation type="journal article" date="2019" name="Int. J. Syst. Evol. Microbiol.">
        <title>The Global Catalogue of Microorganisms (GCM) 10K type strain sequencing project: providing services to taxonomists for standard genome sequencing and annotation.</title>
        <authorList>
            <consortium name="The Broad Institute Genomics Platform"/>
            <consortium name="The Broad Institute Genome Sequencing Center for Infectious Disease"/>
            <person name="Wu L."/>
            <person name="Ma J."/>
        </authorList>
    </citation>
    <scope>NUCLEOTIDE SEQUENCE [LARGE SCALE GENOMIC DNA]</scope>
    <source>
        <strain evidence="6">KCTC 12861</strain>
    </source>
</reference>
<dbReference type="InterPro" id="IPR006115">
    <property type="entry name" value="6PGDH_NADP-bd"/>
</dbReference>
<dbReference type="Gene3D" id="1.10.1040.10">
    <property type="entry name" value="N-(1-d-carboxylethyl)-l-norvaline Dehydrogenase, domain 2"/>
    <property type="match status" value="1"/>
</dbReference>
<dbReference type="InterPro" id="IPR013328">
    <property type="entry name" value="6PGD_dom2"/>
</dbReference>
<organism evidence="5 6">
    <name type="scientific">Pseudovibrio japonicus</name>
    <dbReference type="NCBI Taxonomy" id="366534"/>
    <lineage>
        <taxon>Bacteria</taxon>
        <taxon>Pseudomonadati</taxon>
        <taxon>Pseudomonadota</taxon>
        <taxon>Alphaproteobacteria</taxon>
        <taxon>Hyphomicrobiales</taxon>
        <taxon>Stappiaceae</taxon>
        <taxon>Pseudovibrio</taxon>
    </lineage>
</organism>
<protein>
    <submittedName>
        <fullName evidence="5">3-hydroxyisobutyrate dehydrogenase</fullName>
    </submittedName>
</protein>
<dbReference type="PANTHER" id="PTHR43580">
    <property type="entry name" value="OXIDOREDUCTASE GLYR1-RELATED"/>
    <property type="match status" value="1"/>
</dbReference>
<dbReference type="InterPro" id="IPR008927">
    <property type="entry name" value="6-PGluconate_DH-like_C_sf"/>
</dbReference>
<evidence type="ECO:0000256" key="1">
    <source>
        <dbReference type="ARBA" id="ARBA00023002"/>
    </source>
</evidence>
<sequence length="297" mass="32052">MKVGFIGLGAMGLGMAQCLNKNHDLTVYNRSPEKAASLVSEGAHLADTLDKFYQCDIVCSMLSDDAAVEAIYLSGDSLALPLKENSISISHSTISPPMVDRLAAAHERANVRFLCVPVLGRPDKAAAGELFAIAAGETRALEDAHSVMNAISIRQFWMGPTPRQAAVTKLGMNLMIAAALQAMAESFTLIRKAEIDPEVFLTMVTETSFSAPVYQGYGPLIAREENPAVGMKTTLGLKDVDLAQQAAEELHMHLPMTEFLSDRLRNAIKAGFADEDWSCLGRLMARSATLPPLNKET</sequence>
<dbReference type="PIRSF" id="PIRSF000103">
    <property type="entry name" value="HIBADH"/>
    <property type="match status" value="1"/>
</dbReference>
<gene>
    <name evidence="5" type="ORF">GCM10007094_19100</name>
</gene>
<dbReference type="Pfam" id="PF03446">
    <property type="entry name" value="NAD_binding_2"/>
    <property type="match status" value="1"/>
</dbReference>
<dbReference type="Gene3D" id="3.40.50.720">
    <property type="entry name" value="NAD(P)-binding Rossmann-like Domain"/>
    <property type="match status" value="1"/>
</dbReference>
<evidence type="ECO:0000313" key="5">
    <source>
        <dbReference type="EMBL" id="GHB30844.1"/>
    </source>
</evidence>
<keyword evidence="6" id="KW-1185">Reference proteome</keyword>
<dbReference type="InterPro" id="IPR036291">
    <property type="entry name" value="NAD(P)-bd_dom_sf"/>
</dbReference>
<evidence type="ECO:0000256" key="2">
    <source>
        <dbReference type="ARBA" id="ARBA00023027"/>
    </source>
</evidence>
<evidence type="ECO:0000313" key="6">
    <source>
        <dbReference type="Proteomes" id="UP000637980"/>
    </source>
</evidence>
<feature type="domain" description="3-hydroxyisobutyrate dehydrogenase-like NAD-binding" evidence="4">
    <location>
        <begin position="165"/>
        <end position="280"/>
    </location>
</feature>
<proteinExistence type="predicted"/>
<keyword evidence="2" id="KW-0520">NAD</keyword>
<evidence type="ECO:0000259" key="3">
    <source>
        <dbReference type="Pfam" id="PF03446"/>
    </source>
</evidence>
<dbReference type="SUPFAM" id="SSF48179">
    <property type="entry name" value="6-phosphogluconate dehydrogenase C-terminal domain-like"/>
    <property type="match status" value="1"/>
</dbReference>
<dbReference type="PANTHER" id="PTHR43580:SF2">
    <property type="entry name" value="CYTOKINE-LIKE NUCLEAR FACTOR N-PAC"/>
    <property type="match status" value="1"/>
</dbReference>
<dbReference type="InterPro" id="IPR051265">
    <property type="entry name" value="HIBADH-related_NP60_sf"/>
</dbReference>
<keyword evidence="1" id="KW-0560">Oxidoreductase</keyword>
<dbReference type="Pfam" id="PF14833">
    <property type="entry name" value="NAD_binding_11"/>
    <property type="match status" value="1"/>
</dbReference>
<feature type="domain" description="6-phosphogluconate dehydrogenase NADP-binding" evidence="3">
    <location>
        <begin position="2"/>
        <end position="159"/>
    </location>
</feature>
<name>A0ABQ3E9P4_9HYPH</name>
<dbReference type="RefSeq" id="WP_189436554.1">
    <property type="nucleotide sequence ID" value="NZ_BMXE01000003.1"/>
</dbReference>
<evidence type="ECO:0000259" key="4">
    <source>
        <dbReference type="Pfam" id="PF14833"/>
    </source>
</evidence>
<dbReference type="SUPFAM" id="SSF51735">
    <property type="entry name" value="NAD(P)-binding Rossmann-fold domains"/>
    <property type="match status" value="1"/>
</dbReference>